<keyword evidence="15" id="KW-1185">Reference proteome</keyword>
<protein>
    <recommendedName>
        <fullName evidence="11">Muscarinic acetylcholine receptor</fullName>
    </recommendedName>
</protein>
<dbReference type="OMA" id="CNDTFKI"/>
<comment type="similarity">
    <text evidence="11">Belongs to the G-protein coupled receptor 1 family. Muscarinic acetylcholine receptor subfamily.</text>
</comment>
<keyword evidence="9 11" id="KW-0628">Postsynaptic cell membrane</keyword>
<proteinExistence type="inferred from homology"/>
<dbReference type="InterPro" id="IPR000276">
    <property type="entry name" value="GPCR_Rhodpsn"/>
</dbReference>
<feature type="compositionally biased region" description="Acidic residues" evidence="12">
    <location>
        <begin position="251"/>
        <end position="268"/>
    </location>
</feature>
<dbReference type="RefSeq" id="XP_008409647.1">
    <property type="nucleotide sequence ID" value="XM_008411425.2"/>
</dbReference>
<keyword evidence="6 11" id="KW-0472">Membrane</keyword>
<dbReference type="SUPFAM" id="SSF81321">
    <property type="entry name" value="Family A G protein-coupled receptor-like"/>
    <property type="match status" value="1"/>
</dbReference>
<dbReference type="GO" id="GO:0006940">
    <property type="term" value="P:regulation of smooth muscle contraction"/>
    <property type="evidence" value="ECO:0007669"/>
    <property type="project" value="TreeGrafter"/>
</dbReference>
<dbReference type="Ensembl" id="ENSPRET00000025474.1">
    <property type="protein sequence ID" value="ENSPREP00000025223.1"/>
    <property type="gene ID" value="ENSPREG00000017033.1"/>
</dbReference>
<evidence type="ECO:0000259" key="13">
    <source>
        <dbReference type="PROSITE" id="PS50262"/>
    </source>
</evidence>
<keyword evidence="1 11" id="KW-1003">Cell membrane</keyword>
<dbReference type="Proteomes" id="UP000242638">
    <property type="component" value="Unassembled WGS sequence"/>
</dbReference>
<reference evidence="14" key="2">
    <citation type="submission" date="2025-08" db="UniProtKB">
        <authorList>
            <consortium name="Ensembl"/>
        </authorList>
    </citation>
    <scope>IDENTIFICATION</scope>
    <source>
        <strain evidence="14">Guanapo</strain>
    </source>
</reference>
<keyword evidence="2 10" id="KW-0812">Transmembrane</keyword>
<dbReference type="PANTHER" id="PTHR24247:SF207">
    <property type="entry name" value="MUSCARINIC ACETYLCHOLINE RECEPTOR M2"/>
    <property type="match status" value="1"/>
</dbReference>
<dbReference type="SMART" id="SM01381">
    <property type="entry name" value="7TM_GPCR_Srsx"/>
    <property type="match status" value="1"/>
</dbReference>
<name>A0A3P9PU41_POERE</name>
<dbReference type="GO" id="GO:0007187">
    <property type="term" value="P:G protein-coupled receptor signaling pathway, coupled to cyclic nucleotide second messenger"/>
    <property type="evidence" value="ECO:0007669"/>
    <property type="project" value="TreeGrafter"/>
</dbReference>
<evidence type="ECO:0000256" key="7">
    <source>
        <dbReference type="ARBA" id="ARBA00023170"/>
    </source>
</evidence>
<comment type="function">
    <text evidence="11">The muscarinic acetylcholine receptor mediates various cellular responses, including inhibition of adenylate cyclase, breakdown of phosphoinositides and modulation of potassium channels through the action of G proteins.</text>
</comment>
<evidence type="ECO:0000256" key="4">
    <source>
        <dbReference type="ARBA" id="ARBA00023018"/>
    </source>
</evidence>
<reference evidence="14" key="3">
    <citation type="submission" date="2025-09" db="UniProtKB">
        <authorList>
            <consortium name="Ensembl"/>
        </authorList>
    </citation>
    <scope>IDENTIFICATION</scope>
    <source>
        <strain evidence="14">Guanapo</strain>
    </source>
</reference>
<feature type="transmembrane region" description="Helical" evidence="11">
    <location>
        <begin position="343"/>
        <end position="366"/>
    </location>
</feature>
<evidence type="ECO:0000256" key="3">
    <source>
        <dbReference type="ARBA" id="ARBA00022989"/>
    </source>
</evidence>
<evidence type="ECO:0000256" key="12">
    <source>
        <dbReference type="SAM" id="MobiDB-lite"/>
    </source>
</evidence>
<keyword evidence="8 10" id="KW-0807">Transducer</keyword>
<keyword evidence="3 11" id="KW-1133">Transmembrane helix</keyword>
<dbReference type="PROSITE" id="PS50262">
    <property type="entry name" value="G_PROTEIN_RECEP_F1_2"/>
    <property type="match status" value="1"/>
</dbReference>
<dbReference type="OrthoDB" id="10071887at2759"/>
<feature type="transmembrane region" description="Helical" evidence="11">
    <location>
        <begin position="193"/>
        <end position="215"/>
    </location>
</feature>
<organism evidence="14 15">
    <name type="scientific">Poecilia reticulata</name>
    <name type="common">Guppy</name>
    <name type="synonym">Acanthophacelus reticulatus</name>
    <dbReference type="NCBI Taxonomy" id="8081"/>
    <lineage>
        <taxon>Eukaryota</taxon>
        <taxon>Metazoa</taxon>
        <taxon>Chordata</taxon>
        <taxon>Craniata</taxon>
        <taxon>Vertebrata</taxon>
        <taxon>Euteleostomi</taxon>
        <taxon>Actinopterygii</taxon>
        <taxon>Neopterygii</taxon>
        <taxon>Teleostei</taxon>
        <taxon>Neoteleostei</taxon>
        <taxon>Acanthomorphata</taxon>
        <taxon>Ovalentaria</taxon>
        <taxon>Atherinomorphae</taxon>
        <taxon>Cyprinodontiformes</taxon>
        <taxon>Poeciliidae</taxon>
        <taxon>Poeciliinae</taxon>
        <taxon>Poecilia</taxon>
    </lineage>
</organism>
<dbReference type="GO" id="GO:0016907">
    <property type="term" value="F:G protein-coupled acetylcholine receptor activity"/>
    <property type="evidence" value="ECO:0007669"/>
    <property type="project" value="UniProtKB-UniRule"/>
</dbReference>
<dbReference type="STRING" id="8081.ENSPREP00000025223"/>
<dbReference type="GO" id="GO:0004993">
    <property type="term" value="F:G protein-coupled serotonin receptor activity"/>
    <property type="evidence" value="ECO:0007669"/>
    <property type="project" value="TreeGrafter"/>
</dbReference>
<dbReference type="GO" id="GO:0007197">
    <property type="term" value="P:adenylate cyclase-inhibiting G protein-coupled acetylcholine receptor signaling pathway"/>
    <property type="evidence" value="ECO:0007669"/>
    <property type="project" value="TreeGrafter"/>
</dbReference>
<dbReference type="KEGG" id="pret:103466077"/>
<dbReference type="PRINTS" id="PR00243">
    <property type="entry name" value="MUSCARINICR"/>
</dbReference>
<dbReference type="PRINTS" id="PR00237">
    <property type="entry name" value="GPCRRHODOPSN"/>
</dbReference>
<dbReference type="InterPro" id="IPR000995">
    <property type="entry name" value="Musac_Ach_rcpt"/>
</dbReference>
<dbReference type="Pfam" id="PF00001">
    <property type="entry name" value="7tm_1"/>
    <property type="match status" value="1"/>
</dbReference>
<feature type="transmembrane region" description="Helical" evidence="11">
    <location>
        <begin position="148"/>
        <end position="173"/>
    </location>
</feature>
<dbReference type="PROSITE" id="PS00237">
    <property type="entry name" value="G_PROTEIN_RECEP_F1_1"/>
    <property type="match status" value="1"/>
</dbReference>
<dbReference type="RefSeq" id="XP_008409648.1">
    <property type="nucleotide sequence ID" value="XM_008411426.2"/>
</dbReference>
<sequence length="423" mass="48337">METVNASSIVNVTGSRRTGLFSRSPYNEVDIVFILMGGVALSIVTITGNVLIMLSIKVNKNLKTVGNYFLFSLACTDLFTGVFSINIYAIYISIGYWPGDTLGCDIWLTVDYAVGHASVLHLLLISFDRYFCITKPMTYPAHRSTTMAVMLITAAWTLSFLIWTPLILFWDFFEERKPVPPNYCYCQFIFNPWATFVTSILFFFLPLCVMAYLYWRIVKTSYDSSRRNSRRPSSGSLSDIVYLPNITTKQEEEEEEDEEEEEEEEDAAAEEKEMLQQHSVVFRELQVDQTDTSSKTVSASTSKGSNTLKNSSTVSCRNTNIQIIDKWRKRYSTSREKKVTRTIMAVMIAFIISWTPYHVVVILFTLCNACVPDTVWGATYWLCYFNSTVNPACYALCNDTFKITFKQLLLCQYKNIRGQSLHA</sequence>
<keyword evidence="4 11" id="KW-0770">Synapse</keyword>
<dbReference type="GO" id="GO:0030425">
    <property type="term" value="C:dendrite"/>
    <property type="evidence" value="ECO:0007669"/>
    <property type="project" value="TreeGrafter"/>
</dbReference>
<dbReference type="Gene3D" id="1.20.1070.10">
    <property type="entry name" value="Rhodopsin 7-helix transmembrane proteins"/>
    <property type="match status" value="1"/>
</dbReference>
<dbReference type="GeneTree" id="ENSGT00940000158940"/>
<dbReference type="InterPro" id="IPR017452">
    <property type="entry name" value="GPCR_Rhodpsn_7TM"/>
</dbReference>
<feature type="transmembrane region" description="Helical" evidence="11">
    <location>
        <begin position="106"/>
        <end position="127"/>
    </location>
</feature>
<feature type="transmembrane region" description="Helical" evidence="11">
    <location>
        <begin position="68"/>
        <end position="94"/>
    </location>
</feature>
<dbReference type="GeneID" id="103466077"/>
<evidence type="ECO:0000313" key="14">
    <source>
        <dbReference type="Ensembl" id="ENSPREP00000025223.1"/>
    </source>
</evidence>
<dbReference type="GO" id="GO:0045211">
    <property type="term" value="C:postsynaptic membrane"/>
    <property type="evidence" value="ECO:0007669"/>
    <property type="project" value="UniProtKB-SubCell"/>
</dbReference>
<evidence type="ECO:0000313" key="15">
    <source>
        <dbReference type="Proteomes" id="UP000242638"/>
    </source>
</evidence>
<evidence type="ECO:0000256" key="5">
    <source>
        <dbReference type="ARBA" id="ARBA00023040"/>
    </source>
</evidence>
<evidence type="ECO:0000256" key="8">
    <source>
        <dbReference type="ARBA" id="ARBA00023224"/>
    </source>
</evidence>
<evidence type="ECO:0000256" key="11">
    <source>
        <dbReference type="RuleBase" id="RU361191"/>
    </source>
</evidence>
<reference evidence="15" key="1">
    <citation type="submission" date="2013-11" db="EMBL/GenBank/DDBJ databases">
        <title>The genomic landscape of the Guanapo guppy.</title>
        <authorList>
            <person name="Kuenstner A."/>
            <person name="Dreyer C."/>
        </authorList>
    </citation>
    <scope>NUCLEOTIDE SEQUENCE</scope>
    <source>
        <strain evidence="15">Guanapo</strain>
    </source>
</reference>
<comment type="caution">
    <text evidence="11">Lacks conserved residue(s) required for the propagation of feature annotation.</text>
</comment>
<comment type="subcellular location">
    <subcellularLocation>
        <location evidence="11">Cell membrane</location>
        <topology evidence="11">Multi-pass membrane protein</topology>
    </subcellularLocation>
    <subcellularLocation>
        <location evidence="11">Postsynaptic cell membrane</location>
        <topology evidence="11">Multi-pass membrane protein</topology>
    </subcellularLocation>
</comment>
<evidence type="ECO:0000256" key="2">
    <source>
        <dbReference type="ARBA" id="ARBA00022692"/>
    </source>
</evidence>
<evidence type="ECO:0000256" key="10">
    <source>
        <dbReference type="RuleBase" id="RU000688"/>
    </source>
</evidence>
<feature type="transmembrane region" description="Helical" evidence="11">
    <location>
        <begin position="31"/>
        <end position="56"/>
    </location>
</feature>
<feature type="region of interest" description="Disordered" evidence="12">
    <location>
        <begin position="248"/>
        <end position="270"/>
    </location>
</feature>
<keyword evidence="5 10" id="KW-0297">G-protein coupled receptor</keyword>
<evidence type="ECO:0000256" key="6">
    <source>
        <dbReference type="ARBA" id="ARBA00023136"/>
    </source>
</evidence>
<dbReference type="AlphaFoldDB" id="A0A3P9PU41"/>
<dbReference type="PANTHER" id="PTHR24247">
    <property type="entry name" value="5-HYDROXYTRYPTAMINE RECEPTOR"/>
    <property type="match status" value="1"/>
</dbReference>
<feature type="domain" description="G-protein coupled receptors family 1 profile" evidence="13">
    <location>
        <begin position="48"/>
        <end position="394"/>
    </location>
</feature>
<evidence type="ECO:0000256" key="9">
    <source>
        <dbReference type="ARBA" id="ARBA00023257"/>
    </source>
</evidence>
<keyword evidence="7 10" id="KW-0675">Receptor</keyword>
<accession>A0A3P9PU41</accession>
<evidence type="ECO:0000256" key="1">
    <source>
        <dbReference type="ARBA" id="ARBA00022475"/>
    </source>
</evidence>